<comment type="caution">
    <text evidence="2">The sequence shown here is derived from an EMBL/GenBank/DDBJ whole genome shotgun (WGS) entry which is preliminary data.</text>
</comment>
<evidence type="ECO:0000313" key="2">
    <source>
        <dbReference type="EMBL" id="GMN36437.1"/>
    </source>
</evidence>
<evidence type="ECO:0000256" key="1">
    <source>
        <dbReference type="SAM" id="MobiDB-lite"/>
    </source>
</evidence>
<sequence>MIQTGSDHFTSSPASTTWRASPVLTPPPPVPPTASQLFPARQTSVVNGE</sequence>
<organism evidence="2 3">
    <name type="scientific">Ficus carica</name>
    <name type="common">Common fig</name>
    <dbReference type="NCBI Taxonomy" id="3494"/>
    <lineage>
        <taxon>Eukaryota</taxon>
        <taxon>Viridiplantae</taxon>
        <taxon>Streptophyta</taxon>
        <taxon>Embryophyta</taxon>
        <taxon>Tracheophyta</taxon>
        <taxon>Spermatophyta</taxon>
        <taxon>Magnoliopsida</taxon>
        <taxon>eudicotyledons</taxon>
        <taxon>Gunneridae</taxon>
        <taxon>Pentapetalae</taxon>
        <taxon>rosids</taxon>
        <taxon>fabids</taxon>
        <taxon>Rosales</taxon>
        <taxon>Moraceae</taxon>
        <taxon>Ficeae</taxon>
        <taxon>Ficus</taxon>
    </lineage>
</organism>
<dbReference type="Proteomes" id="UP001187192">
    <property type="component" value="Unassembled WGS sequence"/>
</dbReference>
<protein>
    <submittedName>
        <fullName evidence="2">Uncharacterized protein</fullName>
    </submittedName>
</protein>
<keyword evidence="3" id="KW-1185">Reference proteome</keyword>
<feature type="region of interest" description="Disordered" evidence="1">
    <location>
        <begin position="1"/>
        <end position="49"/>
    </location>
</feature>
<accession>A0AA87ZLY8</accession>
<dbReference type="EMBL" id="BTGU01000006">
    <property type="protein sequence ID" value="GMN36437.1"/>
    <property type="molecule type" value="Genomic_DNA"/>
</dbReference>
<reference evidence="2" key="1">
    <citation type="submission" date="2023-07" db="EMBL/GenBank/DDBJ databases">
        <title>draft genome sequence of fig (Ficus carica).</title>
        <authorList>
            <person name="Takahashi T."/>
            <person name="Nishimura K."/>
        </authorList>
    </citation>
    <scope>NUCLEOTIDE SEQUENCE</scope>
</reference>
<gene>
    <name evidence="2" type="ORF">TIFTF001_006026</name>
</gene>
<dbReference type="Gramene" id="FCD_00006004-RA">
    <property type="protein sequence ID" value="FCD_00006004-RA:cds"/>
    <property type="gene ID" value="FCD_00006004"/>
</dbReference>
<dbReference type="AlphaFoldDB" id="A0AA87ZLY8"/>
<feature type="compositionally biased region" description="Polar residues" evidence="1">
    <location>
        <begin position="1"/>
        <end position="19"/>
    </location>
</feature>
<proteinExistence type="predicted"/>
<name>A0AA87ZLY8_FICCA</name>
<evidence type="ECO:0000313" key="3">
    <source>
        <dbReference type="Proteomes" id="UP001187192"/>
    </source>
</evidence>